<dbReference type="EC" id="3.4.11.9" evidence="4"/>
<feature type="domain" description="Peptidase M24" evidence="12">
    <location>
        <begin position="329"/>
        <end position="564"/>
    </location>
</feature>
<comment type="cofactor">
    <cofactor evidence="2">
        <name>Mn(2+)</name>
        <dbReference type="ChEBI" id="CHEBI:29035"/>
    </cofactor>
</comment>
<dbReference type="Pfam" id="PF00557">
    <property type="entry name" value="Peptidase_M24"/>
    <property type="match status" value="1"/>
</dbReference>
<sequence length="640" mass="71404">MAAARDQLLDAIRALMAAQSPPLHALVVPSEDAHQSEYVSEQDKRREFISGFTGSAGLALITMDEALLWTDGRYFLQATQQLSDRWKLMRMGEDPPVEAWIADNLADEAVIGINPWCISVDSAQRYEHAFSKKHQTLFQLSIDLVDEVWMDRPPVEPRPVIVHPVEFAGRSVSEKIKELREKLVHEKATAIIITALDEVAWLYNIRGSDVDYSPVVHSYAIVTLHSAFFYVDKRKVTAEVEKYMVENGIDIREYETVESDVSLLASGNLKSSVHGEKDINEVGGSKIWIDSASCCLALYSKLSPHQVLTLQSPIALPKAIKNPTELDGLRKAHIRDGAAVVQYLSWLDIQMQENYGASGYFSEIKGSYKKGISATKLTEVSVSDKLEGFRATKEHFRGLSFPTISSVGPNAAVIHYKPEASTCSEMDADKIYLCDSGAQYLDGTTDITRTVHFGKPSEHEKSCYTAVLKGHIALDIAVFPNGTTGHALDILSRAPLWREGLDYRHGTGHGIGSYLNVHEGPHLISFRPTARNVPLQASMTVTDEPGYYEDGSFGIRLENVLICKEANAKFNFGDKGYLAFEHITWAPYQAKLIDTKLLTPVEIEWVNTYHSDCRKILEPYLNEQEKEWLRKATEPIALSG</sequence>
<evidence type="ECO:0000256" key="4">
    <source>
        <dbReference type="ARBA" id="ARBA00012574"/>
    </source>
</evidence>
<dbReference type="Pfam" id="PF16188">
    <property type="entry name" value="Peptidase_M24_C"/>
    <property type="match status" value="1"/>
</dbReference>
<dbReference type="PANTHER" id="PTHR43763">
    <property type="entry name" value="XAA-PRO AMINOPEPTIDASE 1"/>
    <property type="match status" value="1"/>
</dbReference>
<evidence type="ECO:0000256" key="10">
    <source>
        <dbReference type="ARBA" id="ARBA00023211"/>
    </source>
</evidence>
<evidence type="ECO:0000256" key="2">
    <source>
        <dbReference type="ARBA" id="ARBA00001936"/>
    </source>
</evidence>
<evidence type="ECO:0000259" key="13">
    <source>
        <dbReference type="Pfam" id="PF01321"/>
    </source>
</evidence>
<evidence type="ECO:0000256" key="5">
    <source>
        <dbReference type="ARBA" id="ARBA00022438"/>
    </source>
</evidence>
<dbReference type="GO" id="GO:0005737">
    <property type="term" value="C:cytoplasm"/>
    <property type="evidence" value="ECO:0007669"/>
    <property type="project" value="UniProtKB-ARBA"/>
</dbReference>
<dbReference type="Proteomes" id="UP000244336">
    <property type="component" value="Chromosome 8"/>
</dbReference>
<dbReference type="SUPFAM" id="SSF53092">
    <property type="entry name" value="Creatinase/prolidase N-terminal domain"/>
    <property type="match status" value="1"/>
</dbReference>
<dbReference type="CDD" id="cd01085">
    <property type="entry name" value="APP"/>
    <property type="match status" value="1"/>
</dbReference>
<keyword evidence="9" id="KW-0482">Metalloprotease</keyword>
<dbReference type="GO" id="GO:0070006">
    <property type="term" value="F:metalloaminopeptidase activity"/>
    <property type="evidence" value="ECO:0007669"/>
    <property type="project" value="InterPro"/>
</dbReference>
<dbReference type="InterPro" id="IPR029149">
    <property type="entry name" value="Creatin/AminoP/Spt16_N"/>
</dbReference>
<dbReference type="GO" id="GO:0046872">
    <property type="term" value="F:metal ion binding"/>
    <property type="evidence" value="ECO:0007669"/>
    <property type="project" value="UniProtKB-KW"/>
</dbReference>
<evidence type="ECO:0000256" key="8">
    <source>
        <dbReference type="ARBA" id="ARBA00022801"/>
    </source>
</evidence>
<dbReference type="Gene3D" id="3.40.350.10">
    <property type="entry name" value="Creatinase/prolidase N-terminal domain"/>
    <property type="match status" value="2"/>
</dbReference>
<dbReference type="InterPro" id="IPR001131">
    <property type="entry name" value="Peptidase_M24B_aminopep-P_CS"/>
</dbReference>
<dbReference type="InterPro" id="IPR000994">
    <property type="entry name" value="Pept_M24"/>
</dbReference>
<dbReference type="InterPro" id="IPR036005">
    <property type="entry name" value="Creatinase/aminopeptidase-like"/>
</dbReference>
<keyword evidence="6" id="KW-0645">Protease</keyword>
<dbReference type="FunFam" id="3.40.350.10:FF:000003">
    <property type="entry name" value="Xaa-pro aminopeptidase P"/>
    <property type="match status" value="1"/>
</dbReference>
<dbReference type="InterPro" id="IPR033740">
    <property type="entry name" value="Pept_M24B"/>
</dbReference>
<comment type="catalytic activity">
    <reaction evidence="1">
        <text>Release of any N-terminal amino acid, including proline, that is linked to proline, even from a dipeptide or tripeptide.</text>
        <dbReference type="EC" id="3.4.11.9"/>
    </reaction>
</comment>
<reference evidence="15 16" key="1">
    <citation type="submission" date="2018-04" db="EMBL/GenBank/DDBJ databases">
        <title>WGS assembly of Panicum hallii var. hallii HAL2.</title>
        <authorList>
            <person name="Lovell J."/>
            <person name="Jenkins J."/>
            <person name="Lowry D."/>
            <person name="Mamidi S."/>
            <person name="Sreedasyam A."/>
            <person name="Weng X."/>
            <person name="Barry K."/>
            <person name="Bonette J."/>
            <person name="Campitelli B."/>
            <person name="Daum C."/>
            <person name="Gordon S."/>
            <person name="Gould B."/>
            <person name="Lipzen A."/>
            <person name="MacQueen A."/>
            <person name="Palacio-Mejia J."/>
            <person name="Plott C."/>
            <person name="Shakirov E."/>
            <person name="Shu S."/>
            <person name="Yoshinaga Y."/>
            <person name="Zane M."/>
            <person name="Rokhsar D."/>
            <person name="Grimwood J."/>
            <person name="Schmutz J."/>
            <person name="Juenger T."/>
        </authorList>
    </citation>
    <scope>NUCLEOTIDE SEQUENCE [LARGE SCALE GENOMIC DNA]</scope>
    <source>
        <strain evidence="16">cv. HAL2</strain>
    </source>
</reference>
<evidence type="ECO:0000256" key="11">
    <source>
        <dbReference type="RuleBase" id="RU000590"/>
    </source>
</evidence>
<dbReference type="Pfam" id="PF16189">
    <property type="entry name" value="Creatinase_N_2"/>
    <property type="match status" value="1"/>
</dbReference>
<name>A0A2T7CP57_9POAL</name>
<feature type="domain" description="Peptidase M24 C-terminal" evidence="14">
    <location>
        <begin position="576"/>
        <end position="636"/>
    </location>
</feature>
<evidence type="ECO:0000313" key="16">
    <source>
        <dbReference type="Proteomes" id="UP000244336"/>
    </source>
</evidence>
<dbReference type="FunFam" id="3.90.230.10:FF:000007">
    <property type="entry name" value="Xaa-Pro aminopeptidase P"/>
    <property type="match status" value="1"/>
</dbReference>
<organism evidence="15 16">
    <name type="scientific">Panicum hallii var. hallii</name>
    <dbReference type="NCBI Taxonomy" id="1504633"/>
    <lineage>
        <taxon>Eukaryota</taxon>
        <taxon>Viridiplantae</taxon>
        <taxon>Streptophyta</taxon>
        <taxon>Embryophyta</taxon>
        <taxon>Tracheophyta</taxon>
        <taxon>Spermatophyta</taxon>
        <taxon>Magnoliopsida</taxon>
        <taxon>Liliopsida</taxon>
        <taxon>Poales</taxon>
        <taxon>Poaceae</taxon>
        <taxon>PACMAD clade</taxon>
        <taxon>Panicoideae</taxon>
        <taxon>Panicodae</taxon>
        <taxon>Paniceae</taxon>
        <taxon>Panicinae</taxon>
        <taxon>Panicum</taxon>
        <taxon>Panicum sect. Panicum</taxon>
    </lineage>
</organism>
<dbReference type="GO" id="GO:0006508">
    <property type="term" value="P:proteolysis"/>
    <property type="evidence" value="ECO:0007669"/>
    <property type="project" value="UniProtKB-KW"/>
</dbReference>
<keyword evidence="8" id="KW-0378">Hydrolase</keyword>
<keyword evidence="5" id="KW-0031">Aminopeptidase</keyword>
<evidence type="ECO:0000256" key="6">
    <source>
        <dbReference type="ARBA" id="ARBA00022670"/>
    </source>
</evidence>
<comment type="similarity">
    <text evidence="3 11">Belongs to the peptidase M24B family.</text>
</comment>
<dbReference type="InterPro" id="IPR032416">
    <property type="entry name" value="Peptidase_M24_C"/>
</dbReference>
<evidence type="ECO:0000313" key="15">
    <source>
        <dbReference type="EMBL" id="PUZ45102.1"/>
    </source>
</evidence>
<evidence type="ECO:0000256" key="1">
    <source>
        <dbReference type="ARBA" id="ARBA00001424"/>
    </source>
</evidence>
<dbReference type="SUPFAM" id="SSF55920">
    <property type="entry name" value="Creatinase/aminopeptidase"/>
    <property type="match status" value="1"/>
</dbReference>
<dbReference type="PROSITE" id="PS00491">
    <property type="entry name" value="PROLINE_PEPTIDASE"/>
    <property type="match status" value="1"/>
</dbReference>
<feature type="domain" description="Creatinase N-terminal" evidence="13">
    <location>
        <begin position="10"/>
        <end position="133"/>
    </location>
</feature>
<dbReference type="EMBL" id="CM009756">
    <property type="protein sequence ID" value="PUZ45102.1"/>
    <property type="molecule type" value="Genomic_DNA"/>
</dbReference>
<evidence type="ECO:0000256" key="7">
    <source>
        <dbReference type="ARBA" id="ARBA00022723"/>
    </source>
</evidence>
<evidence type="ECO:0000259" key="14">
    <source>
        <dbReference type="Pfam" id="PF16188"/>
    </source>
</evidence>
<keyword evidence="16" id="KW-1185">Reference proteome</keyword>
<dbReference type="STRING" id="1504633.A0A2T7CP57"/>
<dbReference type="FunFam" id="3.40.350.10:FF:000010">
    <property type="entry name" value="Probable Xaa-Pro aminopeptidase P"/>
    <property type="match status" value="1"/>
</dbReference>
<dbReference type="Gene3D" id="3.90.230.10">
    <property type="entry name" value="Creatinase/methionine aminopeptidase superfamily"/>
    <property type="match status" value="1"/>
</dbReference>
<dbReference type="PANTHER" id="PTHR43763:SF12">
    <property type="entry name" value="AMINOPEPTIDASE P1"/>
    <property type="match status" value="1"/>
</dbReference>
<evidence type="ECO:0000256" key="9">
    <source>
        <dbReference type="ARBA" id="ARBA00023049"/>
    </source>
</evidence>
<dbReference type="InterPro" id="IPR050422">
    <property type="entry name" value="X-Pro_aminopeptidase_P"/>
</dbReference>
<accession>A0A2T7CP57</accession>
<gene>
    <name evidence="15" type="ORF">GQ55_8G193600</name>
</gene>
<proteinExistence type="inferred from homology"/>
<evidence type="ECO:0000256" key="3">
    <source>
        <dbReference type="ARBA" id="ARBA00008766"/>
    </source>
</evidence>
<protein>
    <recommendedName>
        <fullName evidence="4">Xaa-Pro aminopeptidase</fullName>
        <ecNumber evidence="4">3.4.11.9</ecNumber>
    </recommendedName>
</protein>
<keyword evidence="7 11" id="KW-0479">Metal-binding</keyword>
<dbReference type="Gramene" id="PUZ45102">
    <property type="protein sequence ID" value="PUZ45102"/>
    <property type="gene ID" value="GQ55_8G193600"/>
</dbReference>
<evidence type="ECO:0000259" key="12">
    <source>
        <dbReference type="Pfam" id="PF00557"/>
    </source>
</evidence>
<dbReference type="OrthoDB" id="9995434at2759"/>
<dbReference type="InterPro" id="IPR000587">
    <property type="entry name" value="Creatinase_N"/>
</dbReference>
<dbReference type="Pfam" id="PF01321">
    <property type="entry name" value="Creatinase_N"/>
    <property type="match status" value="1"/>
</dbReference>
<keyword evidence="10" id="KW-0464">Manganese</keyword>
<dbReference type="AlphaFoldDB" id="A0A2T7CP57"/>